<feature type="transmembrane region" description="Helical" evidence="4">
    <location>
        <begin position="144"/>
        <end position="168"/>
    </location>
</feature>
<dbReference type="Proteomes" id="UP000610303">
    <property type="component" value="Unassembled WGS sequence"/>
</dbReference>
<keyword evidence="3" id="KW-0902">Two-component regulatory system</keyword>
<dbReference type="InterPro" id="IPR036890">
    <property type="entry name" value="HATPase_C_sf"/>
</dbReference>
<dbReference type="SUPFAM" id="SSF55874">
    <property type="entry name" value="ATPase domain of HSP90 chaperone/DNA topoisomerase II/histidine kinase"/>
    <property type="match status" value="1"/>
</dbReference>
<keyword evidence="2 7" id="KW-0418">Kinase</keyword>
<comment type="caution">
    <text evidence="7">The sequence shown here is derived from an EMBL/GenBank/DDBJ whole genome shotgun (WGS) entry which is preliminary data.</text>
</comment>
<reference evidence="7" key="2">
    <citation type="submission" date="2020-09" db="EMBL/GenBank/DDBJ databases">
        <authorList>
            <person name="Sun Q."/>
            <person name="Ohkuma M."/>
        </authorList>
    </citation>
    <scope>NUCLEOTIDE SEQUENCE</scope>
    <source>
        <strain evidence="7">JCM 3346</strain>
    </source>
</reference>
<dbReference type="InterPro" id="IPR050482">
    <property type="entry name" value="Sensor_HK_TwoCompSys"/>
</dbReference>
<dbReference type="Pfam" id="PF02518">
    <property type="entry name" value="HATPase_c"/>
    <property type="match status" value="1"/>
</dbReference>
<dbReference type="RefSeq" id="WP_229781719.1">
    <property type="nucleotide sequence ID" value="NZ_BMRJ01000002.1"/>
</dbReference>
<dbReference type="Gene3D" id="3.30.565.10">
    <property type="entry name" value="Histidine kinase-like ATPase, C-terminal domain"/>
    <property type="match status" value="1"/>
</dbReference>
<sequence>MSTAPATGDDRVVPRLARPRDCVATGVAAGLAEHLGWPVALVRLGFALTSLVGGAGLLLYLWLWALTPWQPGEQAPKRRAPVAWILLAAAAVPLGLAAVSGGPPTGGPAWFWPALAGVGLIVAASAWAGFLDRPDADRGPRHEFAVRIVATVVLALVAVVIVFGPAASEAPRPAFAVALAAVAGIALVYAPTLVTRFRELSEERTRRIREEQRSEIAAHLHDSVLQTLALIQNRAGATSEVARIARAQERELREWLFAGDAVPDRDLGAELREVAAVLEIEYPVSVDVVVVGEQRERASGELAAASREAMLNAARHAGGEVSVYVEGRPDAVEVFVRDRGEGFSLEDVPADRLGVRQSIVGRMRRAGGEAEVGPGVGGVGTQVRLRMPAAAPGEGGTRG</sequence>
<keyword evidence="8" id="KW-1185">Reference proteome</keyword>
<evidence type="ECO:0000259" key="6">
    <source>
        <dbReference type="Pfam" id="PF04024"/>
    </source>
</evidence>
<evidence type="ECO:0000256" key="1">
    <source>
        <dbReference type="ARBA" id="ARBA00022679"/>
    </source>
</evidence>
<keyword evidence="4" id="KW-0472">Membrane</keyword>
<dbReference type="Pfam" id="PF04024">
    <property type="entry name" value="PspC"/>
    <property type="match status" value="1"/>
</dbReference>
<accession>A0A918CMV4</accession>
<protein>
    <submittedName>
        <fullName evidence="7">Two-component system sensor kinase</fullName>
    </submittedName>
</protein>
<dbReference type="InterPro" id="IPR003594">
    <property type="entry name" value="HATPase_dom"/>
</dbReference>
<dbReference type="AlphaFoldDB" id="A0A918CMV4"/>
<evidence type="ECO:0000259" key="5">
    <source>
        <dbReference type="Pfam" id="PF02518"/>
    </source>
</evidence>
<dbReference type="EMBL" id="BMRJ01000002">
    <property type="protein sequence ID" value="GGR29521.1"/>
    <property type="molecule type" value="Genomic_DNA"/>
</dbReference>
<feature type="transmembrane region" description="Helical" evidence="4">
    <location>
        <begin position="174"/>
        <end position="197"/>
    </location>
</feature>
<proteinExistence type="predicted"/>
<dbReference type="GO" id="GO:0016301">
    <property type="term" value="F:kinase activity"/>
    <property type="evidence" value="ECO:0007669"/>
    <property type="project" value="UniProtKB-KW"/>
</dbReference>
<evidence type="ECO:0000256" key="2">
    <source>
        <dbReference type="ARBA" id="ARBA00022777"/>
    </source>
</evidence>
<evidence type="ECO:0000256" key="4">
    <source>
        <dbReference type="SAM" id="Phobius"/>
    </source>
</evidence>
<feature type="domain" description="Histidine kinase/HSP90-like ATPase" evidence="5">
    <location>
        <begin position="306"/>
        <end position="389"/>
    </location>
</feature>
<evidence type="ECO:0000313" key="7">
    <source>
        <dbReference type="EMBL" id="GGR29521.1"/>
    </source>
</evidence>
<keyword evidence="4" id="KW-1133">Transmembrane helix</keyword>
<keyword evidence="1" id="KW-0808">Transferase</keyword>
<organism evidence="7 8">
    <name type="scientific">Agromyces mediolanus</name>
    <name type="common">Corynebacterium mediolanum</name>
    <dbReference type="NCBI Taxonomy" id="41986"/>
    <lineage>
        <taxon>Bacteria</taxon>
        <taxon>Bacillati</taxon>
        <taxon>Actinomycetota</taxon>
        <taxon>Actinomycetes</taxon>
        <taxon>Micrococcales</taxon>
        <taxon>Microbacteriaceae</taxon>
        <taxon>Agromyces</taxon>
    </lineage>
</organism>
<feature type="transmembrane region" description="Helical" evidence="4">
    <location>
        <begin position="40"/>
        <end position="63"/>
    </location>
</feature>
<dbReference type="PANTHER" id="PTHR24421:SF61">
    <property type="entry name" value="OXYGEN SENSOR HISTIDINE KINASE NREB"/>
    <property type="match status" value="1"/>
</dbReference>
<reference evidence="7" key="1">
    <citation type="journal article" date="2014" name="Int. J. Syst. Evol. Microbiol.">
        <title>Complete genome sequence of Corynebacterium casei LMG S-19264T (=DSM 44701T), isolated from a smear-ripened cheese.</title>
        <authorList>
            <consortium name="US DOE Joint Genome Institute (JGI-PGF)"/>
            <person name="Walter F."/>
            <person name="Albersmeier A."/>
            <person name="Kalinowski J."/>
            <person name="Ruckert C."/>
        </authorList>
    </citation>
    <scope>NUCLEOTIDE SEQUENCE</scope>
    <source>
        <strain evidence="7">JCM 3346</strain>
    </source>
</reference>
<feature type="transmembrane region" description="Helical" evidence="4">
    <location>
        <begin position="84"/>
        <end position="103"/>
    </location>
</feature>
<dbReference type="GO" id="GO:0000160">
    <property type="term" value="P:phosphorelay signal transduction system"/>
    <property type="evidence" value="ECO:0007669"/>
    <property type="project" value="UniProtKB-KW"/>
</dbReference>
<keyword evidence="4" id="KW-0812">Transmembrane</keyword>
<gene>
    <name evidence="7" type="ORF">GCM10010196_24340</name>
</gene>
<feature type="transmembrane region" description="Helical" evidence="4">
    <location>
        <begin position="109"/>
        <end position="132"/>
    </location>
</feature>
<name>A0A918CMV4_AGRME</name>
<dbReference type="PANTHER" id="PTHR24421">
    <property type="entry name" value="NITRATE/NITRITE SENSOR PROTEIN NARX-RELATED"/>
    <property type="match status" value="1"/>
</dbReference>
<dbReference type="InterPro" id="IPR007168">
    <property type="entry name" value="Phageshock_PspC_N"/>
</dbReference>
<feature type="domain" description="Phage shock protein PspC N-terminal" evidence="6">
    <location>
        <begin position="15"/>
        <end position="68"/>
    </location>
</feature>
<evidence type="ECO:0000256" key="3">
    <source>
        <dbReference type="ARBA" id="ARBA00023012"/>
    </source>
</evidence>
<evidence type="ECO:0000313" key="8">
    <source>
        <dbReference type="Proteomes" id="UP000610303"/>
    </source>
</evidence>